<dbReference type="PROSITE" id="PS50093">
    <property type="entry name" value="PKD"/>
    <property type="match status" value="2"/>
</dbReference>
<dbReference type="Proteomes" id="UP000678393">
    <property type="component" value="Unassembled WGS sequence"/>
</dbReference>
<dbReference type="InterPro" id="IPR022409">
    <property type="entry name" value="PKD/Chitinase_dom"/>
</dbReference>
<comment type="caution">
    <text evidence="7">The sequence shown here is derived from an EMBL/GenBank/DDBJ whole genome shotgun (WGS) entry which is preliminary data.</text>
</comment>
<protein>
    <recommendedName>
        <fullName evidence="6">PKD domain-containing protein</fullName>
    </recommendedName>
</protein>
<evidence type="ECO:0000256" key="4">
    <source>
        <dbReference type="ARBA" id="ARBA00022989"/>
    </source>
</evidence>
<keyword evidence="3" id="KW-0677">Repeat</keyword>
<feature type="domain" description="PKD" evidence="6">
    <location>
        <begin position="74"/>
        <end position="144"/>
    </location>
</feature>
<dbReference type="PANTHER" id="PTHR46730:SF4">
    <property type="entry name" value="POLYCYSTIC KIDNEY DISEASE PROTEIN 1-LIKE 1"/>
    <property type="match status" value="1"/>
</dbReference>
<keyword evidence="5" id="KW-0472">Membrane</keyword>
<dbReference type="OrthoDB" id="6131060at2759"/>
<evidence type="ECO:0000256" key="1">
    <source>
        <dbReference type="ARBA" id="ARBA00004141"/>
    </source>
</evidence>
<keyword evidence="2" id="KW-0812">Transmembrane</keyword>
<dbReference type="InterPro" id="IPR035986">
    <property type="entry name" value="PKD_dom_sf"/>
</dbReference>
<keyword evidence="8" id="KW-1185">Reference proteome</keyword>
<evidence type="ECO:0000256" key="5">
    <source>
        <dbReference type="ARBA" id="ARBA00023136"/>
    </source>
</evidence>
<dbReference type="Gene3D" id="2.60.40.10">
    <property type="entry name" value="Immunoglobulins"/>
    <property type="match status" value="2"/>
</dbReference>
<gene>
    <name evidence="7" type="ORF">CUNI_LOCUS14387</name>
</gene>
<feature type="domain" description="PKD" evidence="6">
    <location>
        <begin position="255"/>
        <end position="325"/>
    </location>
</feature>
<dbReference type="GO" id="GO:0005886">
    <property type="term" value="C:plasma membrane"/>
    <property type="evidence" value="ECO:0007669"/>
    <property type="project" value="TreeGrafter"/>
</dbReference>
<dbReference type="InterPro" id="IPR013783">
    <property type="entry name" value="Ig-like_fold"/>
</dbReference>
<organism evidence="7 8">
    <name type="scientific">Candidula unifasciata</name>
    <dbReference type="NCBI Taxonomy" id="100452"/>
    <lineage>
        <taxon>Eukaryota</taxon>
        <taxon>Metazoa</taxon>
        <taxon>Spiralia</taxon>
        <taxon>Lophotrochozoa</taxon>
        <taxon>Mollusca</taxon>
        <taxon>Gastropoda</taxon>
        <taxon>Heterobranchia</taxon>
        <taxon>Euthyneura</taxon>
        <taxon>Panpulmonata</taxon>
        <taxon>Eupulmonata</taxon>
        <taxon>Stylommatophora</taxon>
        <taxon>Helicina</taxon>
        <taxon>Helicoidea</taxon>
        <taxon>Geomitridae</taxon>
        <taxon>Candidula</taxon>
    </lineage>
</organism>
<sequence length="586" mass="64110">MYIYATIYLPRIPHRSTIMPQQYICQGSPTDPQLCHYTIFAMDPPQMYIYATLYLPWIPHRSLGTPSTINFTLSQGSDYTCTWNFGDNTPLEVTDETSTPKTGASKLHTYKTTGDFILTVNCSNKVSTVVEKVTIKVLEAITNLRMVSLGAQKGQDYALEWTTDSGEEITFVVIYDGVSLSSYSSVSKYRWKTSLQPGRAASSIPLSIKASNPVSQANISATFQILSVIVNPTLTTVKVNLSSHELVNFTVNMDSGSDVTVVIDYGDGESSKYDQPLGVEWVKPVVFQHTYVNGGRFTVTATISNAAGTYKKSVQVLVLVSVLAIECQMVDHSLYHPPAYVNLTFNSSVMPTEPTLTLNWGEPQSQDLNPTLQINVPYTHTFGDTGVFTVTANLSNLLGHKTCQKSITIVEKLSGPSFHNKFTAAAKGLPFSVTFCLYRGPSLDLCNLTFNFGDGGGDQIFPRQGNQPISSCCLIDNTNIARSGKDGCDTKNVTYTDTTTKLITVTATSYLETVTDSVSVPVIIGLRASDIEVTSSGNQFGGFGFCDNLFLFYLSLKVVSSPTSQIFPPFYFLLPCVLSKKKNGHL</sequence>
<evidence type="ECO:0000256" key="3">
    <source>
        <dbReference type="ARBA" id="ARBA00022737"/>
    </source>
</evidence>
<accession>A0A8S3ZHQ4</accession>
<reference evidence="7" key="1">
    <citation type="submission" date="2021-04" db="EMBL/GenBank/DDBJ databases">
        <authorList>
            <consortium name="Molecular Ecology Group"/>
        </authorList>
    </citation>
    <scope>NUCLEOTIDE SEQUENCE</scope>
</reference>
<dbReference type="GO" id="GO:0006816">
    <property type="term" value="P:calcium ion transport"/>
    <property type="evidence" value="ECO:0007669"/>
    <property type="project" value="TreeGrafter"/>
</dbReference>
<comment type="subcellular location">
    <subcellularLocation>
        <location evidence="1">Membrane</location>
        <topology evidence="1">Multi-pass membrane protein</topology>
    </subcellularLocation>
</comment>
<evidence type="ECO:0000256" key="2">
    <source>
        <dbReference type="ARBA" id="ARBA00022692"/>
    </source>
</evidence>
<name>A0A8S3ZHQ4_9EUPU</name>
<dbReference type="PANTHER" id="PTHR46730">
    <property type="entry name" value="POLYCYSTIN-1"/>
    <property type="match status" value="1"/>
</dbReference>
<dbReference type="AlphaFoldDB" id="A0A8S3ZHQ4"/>
<dbReference type="InterPro" id="IPR000601">
    <property type="entry name" value="PKD_dom"/>
</dbReference>
<dbReference type="SMART" id="SM00089">
    <property type="entry name" value="PKD"/>
    <property type="match status" value="3"/>
</dbReference>
<dbReference type="GO" id="GO:0005261">
    <property type="term" value="F:monoatomic cation channel activity"/>
    <property type="evidence" value="ECO:0007669"/>
    <property type="project" value="TreeGrafter"/>
</dbReference>
<proteinExistence type="predicted"/>
<keyword evidence="4" id="KW-1133">Transmembrane helix</keyword>
<dbReference type="EMBL" id="CAJHNH020003232">
    <property type="protein sequence ID" value="CAG5128829.1"/>
    <property type="molecule type" value="Genomic_DNA"/>
</dbReference>
<evidence type="ECO:0000259" key="6">
    <source>
        <dbReference type="PROSITE" id="PS50093"/>
    </source>
</evidence>
<dbReference type="Pfam" id="PF00801">
    <property type="entry name" value="PKD"/>
    <property type="match status" value="2"/>
</dbReference>
<evidence type="ECO:0000313" key="8">
    <source>
        <dbReference type="Proteomes" id="UP000678393"/>
    </source>
</evidence>
<dbReference type="SUPFAM" id="SSF49299">
    <property type="entry name" value="PKD domain"/>
    <property type="match status" value="3"/>
</dbReference>
<dbReference type="CDD" id="cd00146">
    <property type="entry name" value="PKD"/>
    <property type="match status" value="2"/>
</dbReference>
<evidence type="ECO:0000313" key="7">
    <source>
        <dbReference type="EMBL" id="CAG5128829.1"/>
    </source>
</evidence>